<evidence type="ECO:0000256" key="1">
    <source>
        <dbReference type="ARBA" id="ARBA00022729"/>
    </source>
</evidence>
<dbReference type="NCBIfam" id="TIGR04183">
    <property type="entry name" value="Por_Secre_tail"/>
    <property type="match status" value="1"/>
</dbReference>
<feature type="signal peptide" evidence="3">
    <location>
        <begin position="1"/>
        <end position="22"/>
    </location>
</feature>
<dbReference type="Pfam" id="PF09112">
    <property type="entry name" value="N-glycanase_N"/>
    <property type="match status" value="1"/>
</dbReference>
<accession>A0A378RLU9</accession>
<keyword evidence="6" id="KW-1185">Reference proteome</keyword>
<dbReference type="InterPro" id="IPR015197">
    <property type="entry name" value="PngaseF_C"/>
</dbReference>
<sequence>MKKKLPLLSLMAACLFGHFSFAQENTRTTTIFDKIVFYDGYASNSEEAVPPGVVRLNNALYAKKMTTAERQSILSTMEVEVTIGALCDNYDRIGGVFLSLVPQGQPMTDQNKKTIEIGRFITPFMNKNRQPTEVPYVFDLNHLVPMFKDQSFAAYDFWIEFNVFGVPYAANNEVSGCAGRSDVFEGTLKIKSEDTGNPYDTFFLLPLASRDSFNNYNATDVVGTTTKIYQFTLDDAISESYFHLITSNHGANQGGEEYVRRTHQVYLDGDLIEMYKPGGKSCEPYRKYNTQGNGIYGSRPKTEADWTSWNNWCPGDVIPNRIFKIADLQKGTHEFKVTVPDARFVDGQGDFPLSLFFFAKGINGVLATEKFEKVSYQIYPNPTTDAVYIQSEQEVQTVVVYDMSGSKVLETKNTPTINCQTLSAGSYIFSIAFANGIKTTEKIVKK</sequence>
<dbReference type="SMART" id="SM01290">
    <property type="entry name" value="N-glycanase_N"/>
    <property type="match status" value="1"/>
</dbReference>
<dbReference type="Pfam" id="PF09113">
    <property type="entry name" value="N-glycanase_C"/>
    <property type="match status" value="1"/>
</dbReference>
<evidence type="ECO:0000256" key="3">
    <source>
        <dbReference type="SAM" id="SignalP"/>
    </source>
</evidence>
<dbReference type="InterPro" id="IPR015196">
    <property type="entry name" value="PngaseF_N"/>
</dbReference>
<evidence type="ECO:0000313" key="6">
    <source>
        <dbReference type="Proteomes" id="UP000255024"/>
    </source>
</evidence>
<organism evidence="5 6">
    <name type="scientific">Myroides odoratus</name>
    <name type="common">Flavobacterium odoratum</name>
    <dbReference type="NCBI Taxonomy" id="256"/>
    <lineage>
        <taxon>Bacteria</taxon>
        <taxon>Pseudomonadati</taxon>
        <taxon>Bacteroidota</taxon>
        <taxon>Flavobacteriia</taxon>
        <taxon>Flavobacteriales</taxon>
        <taxon>Flavobacteriaceae</taxon>
        <taxon>Myroides</taxon>
    </lineage>
</organism>
<dbReference type="InterPro" id="IPR014784">
    <property type="entry name" value="Cu2_ascorb_mOase-like_C"/>
</dbReference>
<dbReference type="InterPro" id="IPR008977">
    <property type="entry name" value="PHM/PNGase_F_dom_sf"/>
</dbReference>
<evidence type="ECO:0000313" key="5">
    <source>
        <dbReference type="EMBL" id="STZ27329.1"/>
    </source>
</evidence>
<dbReference type="InterPro" id="IPR026444">
    <property type="entry name" value="Secre_tail"/>
</dbReference>
<keyword evidence="2" id="KW-1015">Disulfide bond</keyword>
<proteinExistence type="predicted"/>
<dbReference type="GO" id="GO:0016715">
    <property type="term" value="F:oxidoreductase activity, acting on paired donors, with incorporation or reduction of molecular oxygen, reduced ascorbate as one donor, and incorporation of one atom of oxygen"/>
    <property type="evidence" value="ECO:0007669"/>
    <property type="project" value="InterPro"/>
</dbReference>
<name>A0A378RLU9_MYROD</name>
<dbReference type="EMBL" id="UGQL01000001">
    <property type="protein sequence ID" value="STZ27329.1"/>
    <property type="molecule type" value="Genomic_DNA"/>
</dbReference>
<protein>
    <submittedName>
        <fullName evidence="5">Por secretion system C-terminal sorting domain</fullName>
    </submittedName>
</protein>
<evidence type="ECO:0000256" key="2">
    <source>
        <dbReference type="ARBA" id="ARBA00023157"/>
    </source>
</evidence>
<dbReference type="RefSeq" id="WP_115090286.1">
    <property type="nucleotide sequence ID" value="NZ_CP068107.1"/>
</dbReference>
<dbReference type="Proteomes" id="UP000255024">
    <property type="component" value="Unassembled WGS sequence"/>
</dbReference>
<dbReference type="SUPFAM" id="SSF49742">
    <property type="entry name" value="PHM/PNGase F"/>
    <property type="match status" value="1"/>
</dbReference>
<dbReference type="Gene3D" id="2.60.120.230">
    <property type="match status" value="2"/>
</dbReference>
<dbReference type="Pfam" id="PF18962">
    <property type="entry name" value="Por_Secre_tail"/>
    <property type="match status" value="1"/>
</dbReference>
<feature type="domain" description="Peptide-N-glycosidase F N-terminal" evidence="4">
    <location>
        <begin position="28"/>
        <end position="176"/>
    </location>
</feature>
<reference evidence="5 6" key="1">
    <citation type="submission" date="2018-06" db="EMBL/GenBank/DDBJ databases">
        <authorList>
            <consortium name="Pathogen Informatics"/>
            <person name="Doyle S."/>
        </authorList>
    </citation>
    <scope>NUCLEOTIDE SEQUENCE [LARGE SCALE GENOMIC DNA]</scope>
    <source>
        <strain evidence="5 6">NCTC11179</strain>
    </source>
</reference>
<dbReference type="AlphaFoldDB" id="A0A378RLU9"/>
<evidence type="ECO:0000259" key="4">
    <source>
        <dbReference type="SMART" id="SM01290"/>
    </source>
</evidence>
<keyword evidence="1 3" id="KW-0732">Signal</keyword>
<feature type="chain" id="PRO_5016804305" evidence="3">
    <location>
        <begin position="23"/>
        <end position="446"/>
    </location>
</feature>
<gene>
    <name evidence="5" type="ORF">NCTC11179_00864</name>
</gene>